<accession>A0A3M6WXG0</accession>
<dbReference type="GO" id="GO:0005730">
    <property type="term" value="C:nucleolus"/>
    <property type="evidence" value="ECO:0007669"/>
    <property type="project" value="UniProtKB-SubCell"/>
</dbReference>
<feature type="compositionally biased region" description="Basic and acidic residues" evidence="5">
    <location>
        <begin position="450"/>
        <end position="459"/>
    </location>
</feature>
<keyword evidence="6" id="KW-0472">Membrane</keyword>
<keyword evidence="6" id="KW-0812">Transmembrane</keyword>
<sequence>MAAEVGLGVVGIVVLVVTAFFTRGVGLLPVVVEVAFEVGVESRGVRVVHLIGEVDVLGCWRTGASWAGGVDESVGFSGLVELGEAGGDVLICLGHREIVRQPWHSDVVPHKFSIPPSGFVLLATETKMVLNAFVCPIVRHTQGIDPSQHIRNLCYLALCSLQGGDALAQLRHGTRIPDIFASETGLGEEDVEVVVASGKVLDELGGEVLSGSDLLARDGVWSRTIAAEHDEGRGILEGLDATAGCQEQGRDDMAPAMKKRRIDATPVEELTFDPSARNEYLTGFHKRKQARIENARETAKKRDKEEKVRERQEMRKQKKEDLEKHVREVNQELRKQNPDLEGSGGEEDNSDEGEGEEWKGFEEGDAKDGLGEDEEYVDEDKYTTVTVEAMGGSDDEDEKEEDSEEPIKAAASAQVAEQKTTNGDGKTEKKRTWTKKNPNEKPKQKKHKFRYESKAERQVTRQQQKKKNSKAAKARREKGGK</sequence>
<evidence type="ECO:0000256" key="2">
    <source>
        <dbReference type="ARBA" id="ARBA00007175"/>
    </source>
</evidence>
<feature type="compositionally biased region" description="Basic and acidic residues" evidence="5">
    <location>
        <begin position="290"/>
        <end position="338"/>
    </location>
</feature>
<feature type="compositionally biased region" description="Basic residues" evidence="5">
    <location>
        <begin position="463"/>
        <end position="481"/>
    </location>
</feature>
<reference evidence="7 8" key="1">
    <citation type="journal article" date="2018" name="BMC Genomics">
        <title>Genomic evidence for intraspecific hybridization in a clonal and extremely halotolerant yeast.</title>
        <authorList>
            <person name="Gostincar C."/>
            <person name="Stajich J.E."/>
            <person name="Zupancic J."/>
            <person name="Zalar P."/>
            <person name="Gunde-Cimerman N."/>
        </authorList>
    </citation>
    <scope>NUCLEOTIDE SEQUENCE [LARGE SCALE GENOMIC DNA]</scope>
    <source>
        <strain evidence="7 8">EXF-6656</strain>
    </source>
</reference>
<evidence type="ECO:0000256" key="5">
    <source>
        <dbReference type="SAM" id="MobiDB-lite"/>
    </source>
</evidence>
<evidence type="ECO:0000256" key="4">
    <source>
        <dbReference type="ARBA" id="ARBA00023242"/>
    </source>
</evidence>
<evidence type="ECO:0000313" key="7">
    <source>
        <dbReference type="EMBL" id="RMX83295.1"/>
    </source>
</evidence>
<protein>
    <submittedName>
        <fullName evidence="7">Uncharacterized protein</fullName>
    </submittedName>
</protein>
<dbReference type="OrthoDB" id="551633at2759"/>
<evidence type="ECO:0000256" key="6">
    <source>
        <dbReference type="SAM" id="Phobius"/>
    </source>
</evidence>
<feature type="transmembrane region" description="Helical" evidence="6">
    <location>
        <begin position="7"/>
        <end position="32"/>
    </location>
</feature>
<dbReference type="InterPro" id="IPR019186">
    <property type="entry name" value="Nucleolar_protein_12"/>
</dbReference>
<dbReference type="PANTHER" id="PTHR14577:SF0">
    <property type="entry name" value="NUCLEOLAR PROTEIN 12"/>
    <property type="match status" value="1"/>
</dbReference>
<dbReference type="Pfam" id="PF09805">
    <property type="entry name" value="Nop25"/>
    <property type="match status" value="1"/>
</dbReference>
<dbReference type="Proteomes" id="UP000281245">
    <property type="component" value="Unassembled WGS sequence"/>
</dbReference>
<evidence type="ECO:0000313" key="8">
    <source>
        <dbReference type="Proteomes" id="UP000281245"/>
    </source>
</evidence>
<name>A0A3M6WXG0_HORWE</name>
<evidence type="ECO:0000256" key="1">
    <source>
        <dbReference type="ARBA" id="ARBA00004604"/>
    </source>
</evidence>
<gene>
    <name evidence="7" type="ORF">D0869_05413</name>
</gene>
<evidence type="ECO:0000256" key="3">
    <source>
        <dbReference type="ARBA" id="ARBA00023054"/>
    </source>
</evidence>
<keyword evidence="4" id="KW-0539">Nucleus</keyword>
<comment type="similarity">
    <text evidence="2">Belongs to the RRP17 family.</text>
</comment>
<dbReference type="GO" id="GO:0019843">
    <property type="term" value="F:rRNA binding"/>
    <property type="evidence" value="ECO:0007669"/>
    <property type="project" value="TreeGrafter"/>
</dbReference>
<proteinExistence type="inferred from homology"/>
<feature type="compositionally biased region" description="Polar residues" evidence="5">
    <location>
        <begin position="415"/>
        <end position="424"/>
    </location>
</feature>
<feature type="compositionally biased region" description="Basic and acidic residues" evidence="5">
    <location>
        <begin position="356"/>
        <end position="370"/>
    </location>
</feature>
<keyword evidence="6" id="KW-1133">Transmembrane helix</keyword>
<comment type="subcellular location">
    <subcellularLocation>
        <location evidence="1">Nucleus</location>
        <location evidence="1">Nucleolus</location>
    </subcellularLocation>
</comment>
<comment type="caution">
    <text evidence="7">The sequence shown here is derived from an EMBL/GenBank/DDBJ whole genome shotgun (WGS) entry which is preliminary data.</text>
</comment>
<organism evidence="7 8">
    <name type="scientific">Hortaea werneckii</name>
    <name type="common">Black yeast</name>
    <name type="synonym">Cladosporium werneckii</name>
    <dbReference type="NCBI Taxonomy" id="91943"/>
    <lineage>
        <taxon>Eukaryota</taxon>
        <taxon>Fungi</taxon>
        <taxon>Dikarya</taxon>
        <taxon>Ascomycota</taxon>
        <taxon>Pezizomycotina</taxon>
        <taxon>Dothideomycetes</taxon>
        <taxon>Dothideomycetidae</taxon>
        <taxon>Mycosphaerellales</taxon>
        <taxon>Teratosphaeriaceae</taxon>
        <taxon>Hortaea</taxon>
    </lineage>
</organism>
<dbReference type="PANTHER" id="PTHR14577">
    <property type="entry name" value="NUCLEOLAR PROTEIN 12"/>
    <property type="match status" value="1"/>
</dbReference>
<keyword evidence="3" id="KW-0175">Coiled coil</keyword>
<dbReference type="AlphaFoldDB" id="A0A3M6WXG0"/>
<feature type="compositionally biased region" description="Basic and acidic residues" evidence="5">
    <location>
        <begin position="425"/>
        <end position="442"/>
    </location>
</feature>
<feature type="compositionally biased region" description="Acidic residues" evidence="5">
    <location>
        <begin position="393"/>
        <end position="404"/>
    </location>
</feature>
<feature type="compositionally biased region" description="Acidic residues" evidence="5">
    <location>
        <begin position="344"/>
        <end position="355"/>
    </location>
</feature>
<dbReference type="EMBL" id="QWIJ01000362">
    <property type="protein sequence ID" value="RMX83295.1"/>
    <property type="molecule type" value="Genomic_DNA"/>
</dbReference>
<feature type="region of interest" description="Disordered" evidence="5">
    <location>
        <begin position="281"/>
        <end position="481"/>
    </location>
</feature>